<protein>
    <submittedName>
        <fullName evidence="1">Uncharacterized protein</fullName>
    </submittedName>
</protein>
<sequence>MLARSIITAVAGKRLAATLGGGALGAAATAALPFIAKRGFAPLGAALTAAWAARKGYDYYRARKAKQTYPQDEAAVATPA</sequence>
<keyword evidence="2" id="KW-1185">Reference proteome</keyword>
<name>A0A9X2EEU8_9SPHN</name>
<evidence type="ECO:0000313" key="2">
    <source>
        <dbReference type="Proteomes" id="UP001155128"/>
    </source>
</evidence>
<dbReference type="Proteomes" id="UP001155128">
    <property type="component" value="Unassembled WGS sequence"/>
</dbReference>
<organism evidence="1 2">
    <name type="scientific">Sphingomicrobium sediminis</name>
    <dbReference type="NCBI Taxonomy" id="2950949"/>
    <lineage>
        <taxon>Bacteria</taxon>
        <taxon>Pseudomonadati</taxon>
        <taxon>Pseudomonadota</taxon>
        <taxon>Alphaproteobacteria</taxon>
        <taxon>Sphingomonadales</taxon>
        <taxon>Sphingomonadaceae</taxon>
        <taxon>Sphingomicrobium</taxon>
    </lineage>
</organism>
<proteinExistence type="predicted"/>
<dbReference type="EMBL" id="JAMSHT010000001">
    <property type="protein sequence ID" value="MCM8556237.1"/>
    <property type="molecule type" value="Genomic_DNA"/>
</dbReference>
<dbReference type="AlphaFoldDB" id="A0A9X2EEU8"/>
<comment type="caution">
    <text evidence="1">The sequence shown here is derived from an EMBL/GenBank/DDBJ whole genome shotgun (WGS) entry which is preliminary data.</text>
</comment>
<gene>
    <name evidence="1" type="ORF">NDO55_00180</name>
</gene>
<dbReference type="RefSeq" id="WP_252111258.1">
    <property type="nucleotide sequence ID" value="NZ_JAMSHT010000001.1"/>
</dbReference>
<accession>A0A9X2EEU8</accession>
<evidence type="ECO:0000313" key="1">
    <source>
        <dbReference type="EMBL" id="MCM8556237.1"/>
    </source>
</evidence>
<reference evidence="1" key="1">
    <citation type="submission" date="2022-06" db="EMBL/GenBank/DDBJ databases">
        <title>Sphingomicrobium sedimins sp. nov., a marine bacterium isolated from tidal flat.</title>
        <authorList>
            <person name="Kim C.-H."/>
            <person name="Yoo Y."/>
            <person name="Kim J.-J."/>
        </authorList>
    </citation>
    <scope>NUCLEOTIDE SEQUENCE</scope>
    <source>
        <strain evidence="1">GRR-S6-50</strain>
    </source>
</reference>